<keyword evidence="8" id="KW-1185">Reference proteome</keyword>
<dbReference type="EMBL" id="CP028136">
    <property type="protein sequence ID" value="AVR45399.1"/>
    <property type="molecule type" value="Genomic_DNA"/>
</dbReference>
<keyword evidence="5" id="KW-0472">Membrane</keyword>
<keyword evidence="3" id="KW-0597">Phosphoprotein</keyword>
<evidence type="ECO:0000313" key="7">
    <source>
        <dbReference type="EMBL" id="AVR45399.1"/>
    </source>
</evidence>
<dbReference type="KEGG" id="grs:C7S20_09010"/>
<dbReference type="Pfam" id="PF13424">
    <property type="entry name" value="TPR_12"/>
    <property type="match status" value="1"/>
</dbReference>
<feature type="domain" description="Histidine kinase" evidence="6">
    <location>
        <begin position="444"/>
        <end position="684"/>
    </location>
</feature>
<comment type="catalytic activity">
    <reaction evidence="1">
        <text>ATP + protein L-histidine = ADP + protein N-phospho-L-histidine.</text>
        <dbReference type="EC" id="2.7.13.3"/>
    </reaction>
</comment>
<evidence type="ECO:0000256" key="1">
    <source>
        <dbReference type="ARBA" id="ARBA00000085"/>
    </source>
</evidence>
<evidence type="ECO:0000256" key="3">
    <source>
        <dbReference type="ARBA" id="ARBA00022553"/>
    </source>
</evidence>
<evidence type="ECO:0000256" key="5">
    <source>
        <dbReference type="SAM" id="Phobius"/>
    </source>
</evidence>
<protein>
    <recommendedName>
        <fullName evidence="2">histidine kinase</fullName>
        <ecNumber evidence="2">2.7.13.3</ecNumber>
    </recommendedName>
</protein>
<dbReference type="InterPro" id="IPR036097">
    <property type="entry name" value="HisK_dim/P_sf"/>
</dbReference>
<dbReference type="SUPFAM" id="SSF55874">
    <property type="entry name" value="ATPase domain of HSP90 chaperone/DNA topoisomerase II/histidine kinase"/>
    <property type="match status" value="1"/>
</dbReference>
<dbReference type="SMART" id="SM00028">
    <property type="entry name" value="TPR"/>
    <property type="match status" value="4"/>
</dbReference>
<gene>
    <name evidence="7" type="ORF">C7S20_09010</name>
</gene>
<dbReference type="Gene3D" id="1.10.287.130">
    <property type="match status" value="1"/>
</dbReference>
<evidence type="ECO:0000313" key="8">
    <source>
        <dbReference type="Proteomes" id="UP000241507"/>
    </source>
</evidence>
<dbReference type="InterPro" id="IPR004358">
    <property type="entry name" value="Sig_transdc_His_kin-like_C"/>
</dbReference>
<dbReference type="SUPFAM" id="SSF48452">
    <property type="entry name" value="TPR-like"/>
    <property type="match status" value="2"/>
</dbReference>
<dbReference type="InterPro" id="IPR011990">
    <property type="entry name" value="TPR-like_helical_dom_sf"/>
</dbReference>
<dbReference type="PANTHER" id="PTHR43065:SF42">
    <property type="entry name" value="TWO-COMPONENT SENSOR PPRA"/>
    <property type="match status" value="1"/>
</dbReference>
<evidence type="ECO:0000256" key="4">
    <source>
        <dbReference type="PROSITE-ProRule" id="PRU00339"/>
    </source>
</evidence>
<dbReference type="PROSITE" id="PS50109">
    <property type="entry name" value="HIS_KIN"/>
    <property type="match status" value="1"/>
</dbReference>
<feature type="repeat" description="TPR" evidence="4">
    <location>
        <begin position="235"/>
        <end position="268"/>
    </location>
</feature>
<reference evidence="8" key="1">
    <citation type="submission" date="2018-03" db="EMBL/GenBank/DDBJ databases">
        <title>Gramella fulva sp. nov., isolated from a dry surface of tidal flat.</title>
        <authorList>
            <person name="Hwang S.H."/>
            <person name="Hwang W.M."/>
            <person name="Kang K."/>
            <person name="Ahn T.-Y."/>
        </authorList>
    </citation>
    <scope>NUCLEOTIDE SEQUENCE [LARGE SCALE GENOMIC DNA]</scope>
    <source>
        <strain evidence="8">SH35</strain>
    </source>
</reference>
<name>A0A2R3Z567_9FLAO</name>
<dbReference type="Gene3D" id="3.30.565.10">
    <property type="entry name" value="Histidine kinase-like ATPase, C-terminal domain"/>
    <property type="match status" value="1"/>
</dbReference>
<dbReference type="AlphaFoldDB" id="A0A2R3Z567"/>
<accession>A0A2R3Z567</accession>
<keyword evidence="5" id="KW-0812">Transmembrane</keyword>
<dbReference type="Pfam" id="PF13181">
    <property type="entry name" value="TPR_8"/>
    <property type="match status" value="1"/>
</dbReference>
<dbReference type="Pfam" id="PF00512">
    <property type="entry name" value="HisKA"/>
    <property type="match status" value="1"/>
</dbReference>
<dbReference type="InterPro" id="IPR003594">
    <property type="entry name" value="HATPase_dom"/>
</dbReference>
<evidence type="ECO:0000256" key="2">
    <source>
        <dbReference type="ARBA" id="ARBA00012438"/>
    </source>
</evidence>
<dbReference type="CDD" id="cd00082">
    <property type="entry name" value="HisKA"/>
    <property type="match status" value="1"/>
</dbReference>
<organism evidence="7 8">
    <name type="scientific">Christiangramia fulva</name>
    <dbReference type="NCBI Taxonomy" id="2126553"/>
    <lineage>
        <taxon>Bacteria</taxon>
        <taxon>Pseudomonadati</taxon>
        <taxon>Bacteroidota</taxon>
        <taxon>Flavobacteriia</taxon>
        <taxon>Flavobacteriales</taxon>
        <taxon>Flavobacteriaceae</taxon>
        <taxon>Christiangramia</taxon>
    </lineage>
</organism>
<dbReference type="InterPro" id="IPR019734">
    <property type="entry name" value="TPR_rpt"/>
</dbReference>
<sequence length="684" mass="77625">MRFMKIIKINIILFFILTVPMMVFGQQNPFWQEPTAAEADSLKTVLQSTKNDSLKMYINQQLGLYYIERSRSTALEYYKAQLELAKSLDQKLWEAEALSKLGYISSVIQNYPGSLHYLLAARDLASDPNAGMNMWKVEYFTDDGVANSARLTVLMEIITHIGVLNYFVGNYEKAIEYYQEASALNELRQDEVMTSLLHMNKGESYFEMGQYDLAKTEMESALKHFRSSGYNIYTGLVYWDLGNVYEAQGNYSEAEKYYKMTVATNLEEDRPDFLGMGYLALAGLYERSGSIDSSYNLATKALSTYYAINDSLGLINAHSTLASVFDARAQVDSAYYHMKESAALSSAMNKEERVKEFQVLGLNEQLKLNELKTEKVLYQNRIRMYGLAAGTGVLLLISMIAYRNSRRQKRDKAIIEESYTKLRATQSQLIQQEKLASLGQLTAGIAHEIKNPLNFVNNFSEVSKELLEEMSEELKNGNYDLVAEIAGDVNQNLEKILHHGKRADGIVKGMLEHSRSSSGKKEEINVNSFVDEYLRLAYHGLRAKDKSFNATMKTDFDPKTGKIEAVPQELGRVILNLVTNAFYAVSERKNLQQAQEDNEYEPRVWISTRRTKDQIEIKVRDNGMGIPEEIREKIFQPFFTTKPTGEGTGLGLSLSYDIVKAHGGEIKLETHDGEGTIFTIFLKK</sequence>
<dbReference type="Pfam" id="PF02518">
    <property type="entry name" value="HATPase_c"/>
    <property type="match status" value="1"/>
</dbReference>
<dbReference type="InterPro" id="IPR003661">
    <property type="entry name" value="HisK_dim/P_dom"/>
</dbReference>
<proteinExistence type="predicted"/>
<dbReference type="InterPro" id="IPR036890">
    <property type="entry name" value="HATPase_C_sf"/>
</dbReference>
<dbReference type="EC" id="2.7.13.3" evidence="2"/>
<dbReference type="Gene3D" id="1.25.40.10">
    <property type="entry name" value="Tetratricopeptide repeat domain"/>
    <property type="match status" value="2"/>
</dbReference>
<dbReference type="SUPFAM" id="SSF47384">
    <property type="entry name" value="Homodimeric domain of signal transducing histidine kinase"/>
    <property type="match status" value="1"/>
</dbReference>
<dbReference type="InterPro" id="IPR005467">
    <property type="entry name" value="His_kinase_dom"/>
</dbReference>
<dbReference type="PANTHER" id="PTHR43065">
    <property type="entry name" value="SENSOR HISTIDINE KINASE"/>
    <property type="match status" value="1"/>
</dbReference>
<dbReference type="PROSITE" id="PS50005">
    <property type="entry name" value="TPR"/>
    <property type="match status" value="2"/>
</dbReference>
<keyword evidence="5" id="KW-1133">Transmembrane helix</keyword>
<keyword evidence="4" id="KW-0802">TPR repeat</keyword>
<dbReference type="Proteomes" id="UP000241507">
    <property type="component" value="Chromosome"/>
</dbReference>
<evidence type="ECO:0000259" key="6">
    <source>
        <dbReference type="PROSITE" id="PS50109"/>
    </source>
</evidence>
<dbReference type="PRINTS" id="PR00344">
    <property type="entry name" value="BCTRLSENSOR"/>
</dbReference>
<dbReference type="SMART" id="SM00388">
    <property type="entry name" value="HisKA"/>
    <property type="match status" value="1"/>
</dbReference>
<feature type="transmembrane region" description="Helical" evidence="5">
    <location>
        <begin position="382"/>
        <end position="402"/>
    </location>
</feature>
<dbReference type="SMART" id="SM00387">
    <property type="entry name" value="HATPase_c"/>
    <property type="match status" value="1"/>
</dbReference>
<dbReference type="GO" id="GO:0000155">
    <property type="term" value="F:phosphorelay sensor kinase activity"/>
    <property type="evidence" value="ECO:0007669"/>
    <property type="project" value="InterPro"/>
</dbReference>
<feature type="repeat" description="TPR" evidence="4">
    <location>
        <begin position="155"/>
        <end position="188"/>
    </location>
</feature>